<dbReference type="OrthoDB" id="3790934at2759"/>
<dbReference type="Proteomes" id="UP000663193">
    <property type="component" value="Chromosome 4"/>
</dbReference>
<organism evidence="2 3">
    <name type="scientific">Phaeosphaeria nodorum (strain SN15 / ATCC MYA-4574 / FGSC 10173)</name>
    <name type="common">Glume blotch fungus</name>
    <name type="synonym">Parastagonospora nodorum</name>
    <dbReference type="NCBI Taxonomy" id="321614"/>
    <lineage>
        <taxon>Eukaryota</taxon>
        <taxon>Fungi</taxon>
        <taxon>Dikarya</taxon>
        <taxon>Ascomycota</taxon>
        <taxon>Pezizomycotina</taxon>
        <taxon>Dothideomycetes</taxon>
        <taxon>Pleosporomycetidae</taxon>
        <taxon>Pleosporales</taxon>
        <taxon>Pleosporineae</taxon>
        <taxon>Phaeosphaeriaceae</taxon>
        <taxon>Parastagonospora</taxon>
    </lineage>
</organism>
<name>A0A7U2HZU3_PHANO</name>
<sequence>MNSDQQDVHMTGQSPLPQPSELHPPNPTVAELQTCPSPNTVGLQIIANKAQCLHSNNDDVTRAFKSILKCRDDKKGTSFTLSLDGGRYERDVPSVPTLDQQRGPRQVHPQWLSKLLQHNMPRKDSAFFYPRIQDQGDVDQHLVDLVHYVQYEDVQPHRALTSVVFDTPITHELAKPRLSHEPTASIFPHKLSNAMSIMPRGSTLPLECSPLTHTTEIHLLSGVRVYFVWPPQKDNIFWLWTYFMDISEELHASTLEKLENGITFVQRPGQIVTLPPYCPTLVFATKNSAAIPFGFRHIETLPLRLRYLPLLVQNKGNNPHDNYQYAAMLGAQVNELYEDLETFLRSEVEAESHRHLVVMEALAAEWDDVVDWLLYHLGTSIPPQLWQHMFSSIPVLWERAMDFHRMEVCPMCKWTREYWAEGSARFHIASSHWKWYVVRLV</sequence>
<evidence type="ECO:0000313" key="2">
    <source>
        <dbReference type="EMBL" id="QRC94152.1"/>
    </source>
</evidence>
<evidence type="ECO:0000313" key="3">
    <source>
        <dbReference type="Proteomes" id="UP000663193"/>
    </source>
</evidence>
<evidence type="ECO:0000256" key="1">
    <source>
        <dbReference type="SAM" id="MobiDB-lite"/>
    </source>
</evidence>
<dbReference type="VEuPathDB" id="FungiDB:JI435_074270"/>
<proteinExistence type="predicted"/>
<dbReference type="EMBL" id="CP069026">
    <property type="protein sequence ID" value="QRC94152.1"/>
    <property type="molecule type" value="Genomic_DNA"/>
</dbReference>
<accession>A0A7U2HZU3</accession>
<keyword evidence="3" id="KW-1185">Reference proteome</keyword>
<protein>
    <recommendedName>
        <fullName evidence="4">JmjC domain-containing protein</fullName>
    </recommendedName>
</protein>
<gene>
    <name evidence="2" type="ORF">JI435_074270</name>
</gene>
<dbReference type="AlphaFoldDB" id="A0A7U2HZU3"/>
<reference evidence="3" key="1">
    <citation type="journal article" date="2021" name="BMC Genomics">
        <title>Chromosome-level genome assembly and manually-curated proteome of model necrotroph Parastagonospora nodorum Sn15 reveals a genome-wide trove of candidate effector homologs, and redundancy of virulence-related functions within an accessory chromosome.</title>
        <authorList>
            <person name="Bertazzoni S."/>
            <person name="Jones D.A.B."/>
            <person name="Phan H.T."/>
            <person name="Tan K.-C."/>
            <person name="Hane J.K."/>
        </authorList>
    </citation>
    <scope>NUCLEOTIDE SEQUENCE [LARGE SCALE GENOMIC DNA]</scope>
    <source>
        <strain evidence="3">SN15 / ATCC MYA-4574 / FGSC 10173)</strain>
    </source>
</reference>
<feature type="region of interest" description="Disordered" evidence="1">
    <location>
        <begin position="1"/>
        <end position="31"/>
    </location>
</feature>
<evidence type="ECO:0008006" key="4">
    <source>
        <dbReference type="Google" id="ProtNLM"/>
    </source>
</evidence>
<feature type="compositionally biased region" description="Pro residues" evidence="1">
    <location>
        <begin position="16"/>
        <end position="27"/>
    </location>
</feature>